<dbReference type="EMBL" id="BAAAQA010000015">
    <property type="protein sequence ID" value="GAA2116401.1"/>
    <property type="molecule type" value="Genomic_DNA"/>
</dbReference>
<dbReference type="InterPro" id="IPR001173">
    <property type="entry name" value="Glyco_trans_2-like"/>
</dbReference>
<name>A0ABN2XSE1_9MICC</name>
<feature type="domain" description="Glycosyltransferase 2-like" evidence="4">
    <location>
        <begin position="163"/>
        <end position="288"/>
    </location>
</feature>
<organism evidence="6 7">
    <name type="scientific">Kocuria atrinae</name>
    <dbReference type="NCBI Taxonomy" id="592377"/>
    <lineage>
        <taxon>Bacteria</taxon>
        <taxon>Bacillati</taxon>
        <taxon>Actinomycetota</taxon>
        <taxon>Actinomycetes</taxon>
        <taxon>Micrococcales</taxon>
        <taxon>Micrococcaceae</taxon>
        <taxon>Kocuria</taxon>
    </lineage>
</organism>
<evidence type="ECO:0000256" key="1">
    <source>
        <dbReference type="ARBA" id="ARBA00006739"/>
    </source>
</evidence>
<proteinExistence type="inferred from homology"/>
<dbReference type="SUPFAM" id="SSF53448">
    <property type="entry name" value="Nucleotide-diphospho-sugar transferases"/>
    <property type="match status" value="2"/>
</dbReference>
<gene>
    <name evidence="6" type="ORF">GCM10009824_15070</name>
</gene>
<feature type="domain" description="Galactosyltransferase C-terminal" evidence="5">
    <location>
        <begin position="52"/>
        <end position="117"/>
    </location>
</feature>
<dbReference type="PANTHER" id="PTHR43685">
    <property type="entry name" value="GLYCOSYLTRANSFERASE"/>
    <property type="match status" value="1"/>
</dbReference>
<keyword evidence="2" id="KW-0328">Glycosyltransferase</keyword>
<protein>
    <recommendedName>
        <fullName evidence="8">Glycosyltransferase 2-like domain-containing protein</fullName>
    </recommendedName>
</protein>
<keyword evidence="7" id="KW-1185">Reference proteome</keyword>
<evidence type="ECO:0000256" key="3">
    <source>
        <dbReference type="ARBA" id="ARBA00022679"/>
    </source>
</evidence>
<comment type="similarity">
    <text evidence="1">Belongs to the glycosyltransferase 2 family.</text>
</comment>
<dbReference type="Proteomes" id="UP001500166">
    <property type="component" value="Unassembled WGS sequence"/>
</dbReference>
<evidence type="ECO:0008006" key="8">
    <source>
        <dbReference type="Google" id="ProtNLM"/>
    </source>
</evidence>
<evidence type="ECO:0000313" key="7">
    <source>
        <dbReference type="Proteomes" id="UP001500166"/>
    </source>
</evidence>
<reference evidence="6 7" key="1">
    <citation type="journal article" date="2019" name="Int. J. Syst. Evol. Microbiol.">
        <title>The Global Catalogue of Microorganisms (GCM) 10K type strain sequencing project: providing services to taxonomists for standard genome sequencing and annotation.</title>
        <authorList>
            <consortium name="The Broad Institute Genomics Platform"/>
            <consortium name="The Broad Institute Genome Sequencing Center for Infectious Disease"/>
            <person name="Wu L."/>
            <person name="Ma J."/>
        </authorList>
    </citation>
    <scope>NUCLEOTIDE SEQUENCE [LARGE SCALE GENOMIC DNA]</scope>
    <source>
        <strain evidence="6 7">JCM 15914</strain>
    </source>
</reference>
<dbReference type="PANTHER" id="PTHR43685:SF5">
    <property type="entry name" value="GLYCOSYLTRANSFERASE EPSE-RELATED"/>
    <property type="match status" value="1"/>
</dbReference>
<sequence>MLWVPGSLEKHVARLETSPGGFINSQVWDLPEEVSEYALNTQEMDWDFLRANARSHSRWGHGLVLAPKFAYLEVGGLDERMHTYGLEDVDLTKRLRHAGWRQEWAGNDADELFHVWHPRIPDSLRSDPKGQAAVDYNRTIFRNDDSIVRNATLNAPSESPLISIVIATRNRKQQLLDAIYSCLYQSVQNIEVVIVDDGSNDGTDVAVKSVQDSRIRYIRQSPLGISAARNHGTNAAIGYYIAVLDDDDLMLPDRLEVQLQCMTAGVRGCVGNLLNFEDETGELIFHSDAEPTLLGALPTGGFAGHPSWLVEKSLLREIPYDETLTSAIDNNLALRALRSGIRFVHCERFVTLRRRHTEQVTKKDTGNQKTGARLTHMWYRSTVDPLVRDDSESVYWKTAKRAKNSSSETSQLMIWLPDHLTDRQVEINPAFSSEVLEMGLDIENAESPAVSVIDEDGNEIGSPLLIRNVSWPQLVDLRCRAIPHRVSTPKLKANVLGTDLRPHIHERLSEPSASPGQVFQSKIAELIHEVRVNLDNRQYLVTWLESVDEEKLQLTDFLSVTPESFSWFDVRAQDNCARLYLVVVDSLEDAVSVLSSRRDLTRIYTKSALLSLSFLQRKLTNARKSEGNKP</sequence>
<dbReference type="InterPro" id="IPR027791">
    <property type="entry name" value="Galactosyl_T_C"/>
</dbReference>
<dbReference type="Pfam" id="PF02709">
    <property type="entry name" value="Glyco_transf_7C"/>
    <property type="match status" value="1"/>
</dbReference>
<evidence type="ECO:0000256" key="2">
    <source>
        <dbReference type="ARBA" id="ARBA00022676"/>
    </source>
</evidence>
<dbReference type="InterPro" id="IPR029044">
    <property type="entry name" value="Nucleotide-diphossugar_trans"/>
</dbReference>
<evidence type="ECO:0000313" key="6">
    <source>
        <dbReference type="EMBL" id="GAA2116401.1"/>
    </source>
</evidence>
<dbReference type="InterPro" id="IPR050834">
    <property type="entry name" value="Glycosyltransf_2"/>
</dbReference>
<accession>A0ABN2XSE1</accession>
<keyword evidence="3" id="KW-0808">Transferase</keyword>
<evidence type="ECO:0000259" key="5">
    <source>
        <dbReference type="Pfam" id="PF02709"/>
    </source>
</evidence>
<evidence type="ECO:0000259" key="4">
    <source>
        <dbReference type="Pfam" id="PF00535"/>
    </source>
</evidence>
<dbReference type="Gene3D" id="3.90.550.10">
    <property type="entry name" value="Spore Coat Polysaccharide Biosynthesis Protein SpsA, Chain A"/>
    <property type="match status" value="2"/>
</dbReference>
<dbReference type="Pfam" id="PF00535">
    <property type="entry name" value="Glycos_transf_2"/>
    <property type="match status" value="1"/>
</dbReference>
<comment type="caution">
    <text evidence="6">The sequence shown here is derived from an EMBL/GenBank/DDBJ whole genome shotgun (WGS) entry which is preliminary data.</text>
</comment>